<accession>A0A918AE91</accession>
<evidence type="ECO:0000313" key="3">
    <source>
        <dbReference type="EMBL" id="GGP13761.1"/>
    </source>
</evidence>
<sequence>MAITLDPQVAGFLNLIGYPWPNDNEDEWHLEANDWRVVLAGSSAQGAAADETVRRTEQHYQGDSATQLATRWDRVGDDGGHISQATAAAKLAPVVLDGTANVVSAVKLAVGTQAAFGLTATTQALLFGGAAGGMLALARMQMTRHAVGKAALEGAEGTARGLAPVLRGRVTDSMRRIMKEMEKRPHARDGMLQARRKRGSGGGGYNPNAAASYDSAAQRMHGRLPSSSDVSKMTPEQARQAAAEVKDSVLTRKMNEARLGKDSGHQARLEAEQKLLAELERKAKEGN</sequence>
<keyword evidence="4" id="KW-1185">Reference proteome</keyword>
<dbReference type="InterPro" id="IPR057746">
    <property type="entry name" value="CpnT-like_N"/>
</dbReference>
<dbReference type="AlphaFoldDB" id="A0A918AE91"/>
<evidence type="ECO:0000259" key="2">
    <source>
        <dbReference type="Pfam" id="PF25547"/>
    </source>
</evidence>
<reference evidence="3" key="2">
    <citation type="submission" date="2020-09" db="EMBL/GenBank/DDBJ databases">
        <authorList>
            <person name="Sun Q."/>
            <person name="Zhou Y."/>
        </authorList>
    </citation>
    <scope>NUCLEOTIDE SEQUENCE</scope>
    <source>
        <strain evidence="3">CGMCC 4.7430</strain>
    </source>
</reference>
<dbReference type="RefSeq" id="WP_189142735.1">
    <property type="nucleotide sequence ID" value="NZ_BMNK01000015.1"/>
</dbReference>
<gene>
    <name evidence="3" type="ORF">GCM10012278_66650</name>
</gene>
<proteinExistence type="predicted"/>
<comment type="caution">
    <text evidence="3">The sequence shown here is derived from an EMBL/GenBank/DDBJ whole genome shotgun (WGS) entry which is preliminary data.</text>
</comment>
<evidence type="ECO:0000256" key="1">
    <source>
        <dbReference type="SAM" id="MobiDB-lite"/>
    </source>
</evidence>
<dbReference type="EMBL" id="BMNK01000015">
    <property type="protein sequence ID" value="GGP13761.1"/>
    <property type="molecule type" value="Genomic_DNA"/>
</dbReference>
<name>A0A918AE91_9ACTN</name>
<feature type="region of interest" description="Disordered" evidence="1">
    <location>
        <begin position="215"/>
        <end position="249"/>
    </location>
</feature>
<protein>
    <recommendedName>
        <fullName evidence="2">Outer membrane channel protein CpnT-like N-terminal domain-containing protein</fullName>
    </recommendedName>
</protein>
<dbReference type="Proteomes" id="UP000660745">
    <property type="component" value="Unassembled WGS sequence"/>
</dbReference>
<reference evidence="3" key="1">
    <citation type="journal article" date="2014" name="Int. J. Syst. Evol. Microbiol.">
        <title>Complete genome sequence of Corynebacterium casei LMG S-19264T (=DSM 44701T), isolated from a smear-ripened cheese.</title>
        <authorList>
            <consortium name="US DOE Joint Genome Institute (JGI-PGF)"/>
            <person name="Walter F."/>
            <person name="Albersmeier A."/>
            <person name="Kalinowski J."/>
            <person name="Ruckert C."/>
        </authorList>
    </citation>
    <scope>NUCLEOTIDE SEQUENCE</scope>
    <source>
        <strain evidence="3">CGMCC 4.7430</strain>
    </source>
</reference>
<feature type="domain" description="Outer membrane channel protein CpnT-like N-terminal" evidence="2">
    <location>
        <begin position="17"/>
        <end position="145"/>
    </location>
</feature>
<dbReference type="Pfam" id="PF25547">
    <property type="entry name" value="WXG100_2"/>
    <property type="match status" value="1"/>
</dbReference>
<evidence type="ECO:0000313" key="4">
    <source>
        <dbReference type="Proteomes" id="UP000660745"/>
    </source>
</evidence>
<organism evidence="3 4">
    <name type="scientific">Nonomuraea glycinis</name>
    <dbReference type="NCBI Taxonomy" id="2047744"/>
    <lineage>
        <taxon>Bacteria</taxon>
        <taxon>Bacillati</taxon>
        <taxon>Actinomycetota</taxon>
        <taxon>Actinomycetes</taxon>
        <taxon>Streptosporangiales</taxon>
        <taxon>Streptosporangiaceae</taxon>
        <taxon>Nonomuraea</taxon>
    </lineage>
</organism>